<comment type="caution">
    <text evidence="10">The sequence shown here is derived from an EMBL/GenBank/DDBJ whole genome shotgun (WGS) entry which is preliminary data.</text>
</comment>
<keyword evidence="6 8" id="KW-0808">Transferase</keyword>
<dbReference type="NCBIfam" id="NF003543">
    <property type="entry name" value="PRK05198.1"/>
    <property type="match status" value="1"/>
</dbReference>
<dbReference type="PANTHER" id="PTHR21057">
    <property type="entry name" value="PHOSPHO-2-DEHYDRO-3-DEOXYHEPTONATE ALDOLASE"/>
    <property type="match status" value="1"/>
</dbReference>
<comment type="pathway">
    <text evidence="3 8">Carbohydrate biosynthesis; 3-deoxy-D-manno-octulosonate biosynthesis; 3-deoxy-D-manno-octulosonate from D-ribulose 5-phosphate: step 2/3.</text>
</comment>
<comment type="catalytic activity">
    <reaction evidence="7 8">
        <text>D-arabinose 5-phosphate + phosphoenolpyruvate + H2O = 3-deoxy-alpha-D-manno-2-octulosonate-8-phosphate + phosphate</text>
        <dbReference type="Rhea" id="RHEA:14053"/>
        <dbReference type="ChEBI" id="CHEBI:15377"/>
        <dbReference type="ChEBI" id="CHEBI:43474"/>
        <dbReference type="ChEBI" id="CHEBI:57693"/>
        <dbReference type="ChEBI" id="CHEBI:58702"/>
        <dbReference type="ChEBI" id="CHEBI:85985"/>
        <dbReference type="EC" id="2.5.1.55"/>
    </reaction>
</comment>
<dbReference type="UniPathway" id="UPA00030"/>
<dbReference type="EMBL" id="JACHDZ010000002">
    <property type="protein sequence ID" value="MBB5343540.1"/>
    <property type="molecule type" value="Genomic_DNA"/>
</dbReference>
<evidence type="ECO:0000313" key="11">
    <source>
        <dbReference type="Proteomes" id="UP000569092"/>
    </source>
</evidence>
<dbReference type="UniPathway" id="UPA00357">
    <property type="reaction ID" value="UER00474"/>
</dbReference>
<feature type="domain" description="DAHP synthetase I/KDSA" evidence="9">
    <location>
        <begin position="16"/>
        <end position="273"/>
    </location>
</feature>
<dbReference type="EC" id="2.5.1.55" evidence="8"/>
<comment type="pathway">
    <text evidence="2">Bacterial outer membrane biogenesis; lipopolysaccharide biosynthesis.</text>
</comment>
<protein>
    <recommendedName>
        <fullName evidence="8">2-dehydro-3-deoxyphosphooctonate aldolase</fullName>
        <ecNumber evidence="8">2.5.1.55</ecNumber>
    </recommendedName>
    <alternativeName>
        <fullName evidence="8">3-deoxy-D-manno-octulosonic acid 8-phosphate synthase</fullName>
    </alternativeName>
    <alternativeName>
        <fullName evidence="8">KDO-8-phosphate synthase</fullName>
        <shortName evidence="8">KDO 8-P synthase</shortName>
        <shortName evidence="8">KDOPS</shortName>
    </alternativeName>
    <alternativeName>
        <fullName evidence="8">Phospho-2-dehydro-3-deoxyoctonate aldolase</fullName>
    </alternativeName>
</protein>
<evidence type="ECO:0000256" key="1">
    <source>
        <dbReference type="ARBA" id="ARBA00004496"/>
    </source>
</evidence>
<evidence type="ECO:0000256" key="2">
    <source>
        <dbReference type="ARBA" id="ARBA00004756"/>
    </source>
</evidence>
<reference evidence="10 11" key="1">
    <citation type="submission" date="2020-08" db="EMBL/GenBank/DDBJ databases">
        <title>Genomic Encyclopedia of Type Strains, Phase IV (KMG-V): Genome sequencing to study the core and pangenomes of soil and plant-associated prokaryotes.</title>
        <authorList>
            <person name="Whitman W."/>
        </authorList>
    </citation>
    <scope>NUCLEOTIDE SEQUENCE [LARGE SCALE GENOMIC DNA]</scope>
    <source>
        <strain evidence="10 11">M8US30</strain>
    </source>
</reference>
<dbReference type="Gene3D" id="3.20.20.70">
    <property type="entry name" value="Aldolase class I"/>
    <property type="match status" value="1"/>
</dbReference>
<keyword evidence="8" id="KW-0448">Lipopolysaccharide biosynthesis</keyword>
<dbReference type="HAMAP" id="MF_00056">
    <property type="entry name" value="KDO8P_synth"/>
    <property type="match status" value="1"/>
</dbReference>
<dbReference type="InterPro" id="IPR006269">
    <property type="entry name" value="KDO8P_synthase"/>
</dbReference>
<dbReference type="Pfam" id="PF00793">
    <property type="entry name" value="DAHP_synth_1"/>
    <property type="match status" value="1"/>
</dbReference>
<evidence type="ECO:0000256" key="5">
    <source>
        <dbReference type="ARBA" id="ARBA00022490"/>
    </source>
</evidence>
<dbReference type="InterPro" id="IPR013785">
    <property type="entry name" value="Aldolase_TIM"/>
</dbReference>
<evidence type="ECO:0000256" key="7">
    <source>
        <dbReference type="ARBA" id="ARBA00049112"/>
    </source>
</evidence>
<evidence type="ECO:0000256" key="6">
    <source>
        <dbReference type="ARBA" id="ARBA00022679"/>
    </source>
</evidence>
<dbReference type="SUPFAM" id="SSF51569">
    <property type="entry name" value="Aldolase"/>
    <property type="match status" value="1"/>
</dbReference>
<evidence type="ECO:0000256" key="8">
    <source>
        <dbReference type="HAMAP-Rule" id="MF_00056"/>
    </source>
</evidence>
<organism evidence="10 11">
    <name type="scientific">Tunturiibacter lichenicola</name>
    <dbReference type="NCBI Taxonomy" id="2051959"/>
    <lineage>
        <taxon>Bacteria</taxon>
        <taxon>Pseudomonadati</taxon>
        <taxon>Acidobacteriota</taxon>
        <taxon>Terriglobia</taxon>
        <taxon>Terriglobales</taxon>
        <taxon>Acidobacteriaceae</taxon>
        <taxon>Tunturiibacter</taxon>
    </lineage>
</organism>
<evidence type="ECO:0000256" key="3">
    <source>
        <dbReference type="ARBA" id="ARBA00004845"/>
    </source>
</evidence>
<evidence type="ECO:0000256" key="4">
    <source>
        <dbReference type="ARBA" id="ARBA00010499"/>
    </source>
</evidence>
<dbReference type="GO" id="GO:0019294">
    <property type="term" value="P:keto-3-deoxy-D-manno-octulosonic acid biosynthetic process"/>
    <property type="evidence" value="ECO:0007669"/>
    <property type="project" value="UniProtKB-UniRule"/>
</dbReference>
<accession>A0A7W8J6N5</accession>
<gene>
    <name evidence="8" type="primary">kdsA</name>
    <name evidence="10" type="ORF">HDF10_001515</name>
</gene>
<comment type="similarity">
    <text evidence="4 8">Belongs to the KdsA family.</text>
</comment>
<keyword evidence="5 8" id="KW-0963">Cytoplasm</keyword>
<sequence>MNDVTHSFDIGSVAHQVPVGRGKLFLIAGPCVIESESHARMMADAIQRIVSDLGVPYIFKASYDKANRTSIKSFRGPGLVEGCRILRAIGESTGLPVLTDVHTAFDCEAVAEAVDVLQIPAFLCRQTDLLIAAAEATKKTGGAINVKKGQFVAPGDMRHAVEKIRESGNDRVSLTERGASFGYNNLVVDMRSLPVMRGFAPVVFDGTHSVQTPSAGNGVSGGQPEFIPVLARAAVAAGVDGVFLEVHNNPAEAKSDGANALHLKHLKAVLEQLLAVHAAVR</sequence>
<dbReference type="Proteomes" id="UP000569092">
    <property type="component" value="Unassembled WGS sequence"/>
</dbReference>
<dbReference type="InterPro" id="IPR006218">
    <property type="entry name" value="DAHP1/KDSA"/>
</dbReference>
<evidence type="ECO:0000259" key="9">
    <source>
        <dbReference type="Pfam" id="PF00793"/>
    </source>
</evidence>
<dbReference type="NCBIfam" id="TIGR01362">
    <property type="entry name" value="KDO8P_synth"/>
    <property type="match status" value="1"/>
</dbReference>
<proteinExistence type="inferred from homology"/>
<name>A0A7W8J6N5_9BACT</name>
<evidence type="ECO:0000313" key="10">
    <source>
        <dbReference type="EMBL" id="MBB5343540.1"/>
    </source>
</evidence>
<dbReference type="AlphaFoldDB" id="A0A7W8J6N5"/>
<dbReference type="GO" id="GO:0005737">
    <property type="term" value="C:cytoplasm"/>
    <property type="evidence" value="ECO:0007669"/>
    <property type="project" value="UniProtKB-SubCell"/>
</dbReference>
<dbReference type="GO" id="GO:0008676">
    <property type="term" value="F:3-deoxy-8-phosphooctulonate synthase activity"/>
    <property type="evidence" value="ECO:0007669"/>
    <property type="project" value="UniProtKB-UniRule"/>
</dbReference>
<comment type="subcellular location">
    <subcellularLocation>
        <location evidence="1 8">Cytoplasm</location>
    </subcellularLocation>
</comment>